<comment type="caution">
    <text evidence="1">The sequence shown here is derived from an EMBL/GenBank/DDBJ whole genome shotgun (WGS) entry which is preliminary data.</text>
</comment>
<evidence type="ECO:0000313" key="2">
    <source>
        <dbReference type="Proteomes" id="UP000054630"/>
    </source>
</evidence>
<dbReference type="AlphaFoldDB" id="A0A0V0RW91"/>
<dbReference type="EMBL" id="JYDL01000068">
    <property type="protein sequence ID" value="KRX18740.1"/>
    <property type="molecule type" value="Genomic_DNA"/>
</dbReference>
<sequence>MVKLVNMDGNKFTWEQLISRGILYEFEKLAFRLNFYNLFKKYPNKILISRRDLNFEILKVTFE</sequence>
<reference evidence="1 2" key="1">
    <citation type="submission" date="2015-01" db="EMBL/GenBank/DDBJ databases">
        <title>Evolution of Trichinella species and genotypes.</title>
        <authorList>
            <person name="Korhonen P.K."/>
            <person name="Edoardo P."/>
            <person name="Giuseppe L.R."/>
            <person name="Gasser R.B."/>
        </authorList>
    </citation>
    <scope>NUCLEOTIDE SEQUENCE [LARGE SCALE GENOMIC DNA]</scope>
    <source>
        <strain evidence="1">ISS37</strain>
    </source>
</reference>
<keyword evidence="2" id="KW-1185">Reference proteome</keyword>
<protein>
    <submittedName>
        <fullName evidence="1">Uncharacterized protein</fullName>
    </submittedName>
</protein>
<organism evidence="1 2">
    <name type="scientific">Trichinella nelsoni</name>
    <dbReference type="NCBI Taxonomy" id="6336"/>
    <lineage>
        <taxon>Eukaryota</taxon>
        <taxon>Metazoa</taxon>
        <taxon>Ecdysozoa</taxon>
        <taxon>Nematoda</taxon>
        <taxon>Enoplea</taxon>
        <taxon>Dorylaimia</taxon>
        <taxon>Trichinellida</taxon>
        <taxon>Trichinellidae</taxon>
        <taxon>Trichinella</taxon>
    </lineage>
</organism>
<name>A0A0V0RW91_9BILA</name>
<gene>
    <name evidence="1" type="ORF">T07_12227</name>
</gene>
<dbReference type="Proteomes" id="UP000054630">
    <property type="component" value="Unassembled WGS sequence"/>
</dbReference>
<accession>A0A0V0RW91</accession>
<evidence type="ECO:0000313" key="1">
    <source>
        <dbReference type="EMBL" id="KRX18740.1"/>
    </source>
</evidence>
<proteinExistence type="predicted"/>